<dbReference type="Gene3D" id="2.120.10.30">
    <property type="entry name" value="TolB, C-terminal domain"/>
    <property type="match status" value="1"/>
</dbReference>
<organism evidence="1">
    <name type="scientific">bioreactor metagenome</name>
    <dbReference type="NCBI Taxonomy" id="1076179"/>
    <lineage>
        <taxon>unclassified sequences</taxon>
        <taxon>metagenomes</taxon>
        <taxon>ecological metagenomes</taxon>
    </lineage>
</organism>
<dbReference type="InterPro" id="IPR011042">
    <property type="entry name" value="6-blade_b-propeller_TolB-like"/>
</dbReference>
<protein>
    <recommendedName>
        <fullName evidence="2">Protein TolB</fullName>
    </recommendedName>
</protein>
<dbReference type="InterPro" id="IPR011659">
    <property type="entry name" value="WD40"/>
</dbReference>
<comment type="caution">
    <text evidence="1">The sequence shown here is derived from an EMBL/GenBank/DDBJ whole genome shotgun (WGS) entry which is preliminary data.</text>
</comment>
<dbReference type="AlphaFoldDB" id="A0A644TRY1"/>
<accession>A0A644TRY1</accession>
<dbReference type="Pfam" id="PF07676">
    <property type="entry name" value="PD40"/>
    <property type="match status" value="1"/>
</dbReference>
<dbReference type="EMBL" id="VSSQ01000048">
    <property type="protein sequence ID" value="MPL69738.1"/>
    <property type="molecule type" value="Genomic_DNA"/>
</dbReference>
<dbReference type="SUPFAM" id="SSF82171">
    <property type="entry name" value="DPP6 N-terminal domain-like"/>
    <property type="match status" value="1"/>
</dbReference>
<proteinExistence type="predicted"/>
<evidence type="ECO:0008006" key="2">
    <source>
        <dbReference type="Google" id="ProtNLM"/>
    </source>
</evidence>
<gene>
    <name evidence="1" type="ORF">SDC9_15486</name>
</gene>
<name>A0A644TRY1_9ZZZZ</name>
<evidence type="ECO:0000313" key="1">
    <source>
        <dbReference type="EMBL" id="MPL69738.1"/>
    </source>
</evidence>
<reference evidence="1" key="1">
    <citation type="submission" date="2019-08" db="EMBL/GenBank/DDBJ databases">
        <authorList>
            <person name="Kucharzyk K."/>
            <person name="Murdoch R.W."/>
            <person name="Higgins S."/>
            <person name="Loffler F."/>
        </authorList>
    </citation>
    <scope>NUCLEOTIDE SEQUENCE</scope>
</reference>
<sequence>MKNLLYSILLAIVVFMIRCSSYDGASEKFSGIHGDYYGQIPPSDTAKLFAPYTISTGMNERDFAISPDGNEIFFCREAGNFKYTTILHTKRAGNTWSAPEVFEYCTNPDFKYVEPHISPDGLKLFFISTMPLDSGIIGNEDIWFSEKVNGDWTKPKNLGYPVNTGSKEYFPSVTRDGTIYYTHLDTIAKDEFIYRSRFVNGKYQDPEKLGPHVNIGKARYNAFVAADESYIIVPAYGMPDSFGGTDYYISFRDSLDNWSQPVNMGPEINSENGREWSASVTGDGKYLFFMSARMWNGSKIKELSRQSLNDFYNAPMNGNSDIYWISASVIDELRLLAVF</sequence>